<dbReference type="PROSITE" id="PS50297">
    <property type="entry name" value="ANK_REP_REGION"/>
    <property type="match status" value="2"/>
</dbReference>
<protein>
    <submittedName>
        <fullName evidence="2">Uncharacterized protein</fullName>
    </submittedName>
</protein>
<keyword evidence="3" id="KW-1185">Reference proteome</keyword>
<sequence length="174" mass="19827">MPLNYILPMPSQYFSASFHRRCWPSNLIQCCRSERVIPDMTCPNISRRWDGSSEFGTAKYAIEHGLDSNNLWTEEDLIEPEPKGGCVLPGYLFDSQTWPHHNSPLHRTTCFSDFQLARFLLEHGADVDLYNAVGVTPLHEAVGNQNHDGIRFFLANNADVDKSTIGVRVRYKDL</sequence>
<evidence type="ECO:0000313" key="2">
    <source>
        <dbReference type="EMBL" id="EMT72322.1"/>
    </source>
</evidence>
<dbReference type="InterPro" id="IPR002110">
    <property type="entry name" value="Ankyrin_rpt"/>
</dbReference>
<evidence type="ECO:0000256" key="1">
    <source>
        <dbReference type="PROSITE-ProRule" id="PRU00023"/>
    </source>
</evidence>
<evidence type="ECO:0000313" key="3">
    <source>
        <dbReference type="Proteomes" id="UP000016929"/>
    </source>
</evidence>
<dbReference type="SMART" id="SM00248">
    <property type="entry name" value="ANK"/>
    <property type="match status" value="2"/>
</dbReference>
<reference evidence="3" key="2">
    <citation type="journal article" date="2014" name="PLoS ONE">
        <title>Genome and Transcriptome Analysis of the Fungal Pathogen Fusarium oxysporum f. sp. cubense Causing Banana Vascular Wilt Disease.</title>
        <authorList>
            <person name="Guo L."/>
            <person name="Han L."/>
            <person name="Yang L."/>
            <person name="Zeng H."/>
            <person name="Fan D."/>
            <person name="Zhu Y."/>
            <person name="Feng Y."/>
            <person name="Wang G."/>
            <person name="Peng C."/>
            <person name="Jiang X."/>
            <person name="Zhou D."/>
            <person name="Ni P."/>
            <person name="Liang C."/>
            <person name="Liu L."/>
            <person name="Wang J."/>
            <person name="Mao C."/>
            <person name="Fang X."/>
            <person name="Peng M."/>
            <person name="Huang J."/>
        </authorList>
    </citation>
    <scope>NUCLEOTIDE SEQUENCE [LARGE SCALE GENOMIC DNA]</scope>
    <source>
        <strain evidence="3">race 4</strain>
    </source>
</reference>
<dbReference type="PROSITE" id="PS50088">
    <property type="entry name" value="ANK_REPEAT"/>
    <property type="match status" value="2"/>
</dbReference>
<dbReference type="SUPFAM" id="SSF48403">
    <property type="entry name" value="Ankyrin repeat"/>
    <property type="match status" value="1"/>
</dbReference>
<dbReference type="HOGENOM" id="CLU_131620_0_0_1"/>
<dbReference type="Proteomes" id="UP000016929">
    <property type="component" value="Unassembled WGS sequence"/>
</dbReference>
<keyword evidence="1" id="KW-0040">ANK repeat</keyword>
<accession>N1S710</accession>
<name>N1S710_FUSC4</name>
<gene>
    <name evidence="2" type="ORF">FOC4_h10016650</name>
</gene>
<proteinExistence type="predicted"/>
<dbReference type="Gene3D" id="1.25.40.20">
    <property type="entry name" value="Ankyrin repeat-containing domain"/>
    <property type="match status" value="1"/>
</dbReference>
<dbReference type="EMBL" id="KB726276">
    <property type="protein sequence ID" value="EMT72322.1"/>
    <property type="molecule type" value="Genomic_DNA"/>
</dbReference>
<organism evidence="2 3">
    <name type="scientific">Fusarium oxysporum f. sp. cubense (strain race 4)</name>
    <name type="common">Panama disease fungus</name>
    <dbReference type="NCBI Taxonomy" id="2502994"/>
    <lineage>
        <taxon>Eukaryota</taxon>
        <taxon>Fungi</taxon>
        <taxon>Dikarya</taxon>
        <taxon>Ascomycota</taxon>
        <taxon>Pezizomycotina</taxon>
        <taxon>Sordariomycetes</taxon>
        <taxon>Hypocreomycetidae</taxon>
        <taxon>Hypocreales</taxon>
        <taxon>Nectriaceae</taxon>
        <taxon>Fusarium</taxon>
        <taxon>Fusarium oxysporum species complex</taxon>
    </lineage>
</organism>
<reference evidence="3" key="1">
    <citation type="submission" date="2012-09" db="EMBL/GenBank/DDBJ databases">
        <title>Genome sequencing and comparative transcriptomics of race 1 and race 4 of banana pathogen: Fusarium oxysporum f. sp. cubense.</title>
        <authorList>
            <person name="Fang X."/>
            <person name="Huang J."/>
        </authorList>
    </citation>
    <scope>NUCLEOTIDE SEQUENCE [LARGE SCALE GENOMIC DNA]</scope>
    <source>
        <strain evidence="3">race 4</strain>
    </source>
</reference>
<feature type="repeat" description="ANK" evidence="1">
    <location>
        <begin position="100"/>
        <end position="132"/>
    </location>
</feature>
<dbReference type="AlphaFoldDB" id="N1S710"/>
<dbReference type="STRING" id="1229665.N1S710"/>
<feature type="repeat" description="ANK" evidence="1">
    <location>
        <begin position="133"/>
        <end position="165"/>
    </location>
</feature>
<dbReference type="Pfam" id="PF12796">
    <property type="entry name" value="Ank_2"/>
    <property type="match status" value="1"/>
</dbReference>
<dbReference type="InterPro" id="IPR036770">
    <property type="entry name" value="Ankyrin_rpt-contain_sf"/>
</dbReference>
<feature type="non-terminal residue" evidence="2">
    <location>
        <position position="174"/>
    </location>
</feature>